<protein>
    <recommendedName>
        <fullName evidence="5">C2H2-type domain-containing protein</fullName>
    </recommendedName>
</protein>
<accession>A0A9P6NR11</accession>
<name>A0A9P6NR11_9BASI</name>
<keyword evidence="3" id="KW-0862">Zinc</keyword>
<dbReference type="Gene3D" id="3.30.160.60">
    <property type="entry name" value="Classic Zinc Finger"/>
    <property type="match status" value="2"/>
</dbReference>
<dbReference type="PANTHER" id="PTHR23235:SF120">
    <property type="entry name" value="KRUPPEL-LIKE FACTOR 15"/>
    <property type="match status" value="1"/>
</dbReference>
<dbReference type="InterPro" id="IPR013087">
    <property type="entry name" value="Znf_C2H2_type"/>
</dbReference>
<evidence type="ECO:0000256" key="1">
    <source>
        <dbReference type="ARBA" id="ARBA00022723"/>
    </source>
</evidence>
<dbReference type="Proteomes" id="UP000886653">
    <property type="component" value="Unassembled WGS sequence"/>
</dbReference>
<gene>
    <name evidence="6" type="ORF">CROQUDRAFT_40948</name>
</gene>
<dbReference type="GO" id="GO:0008270">
    <property type="term" value="F:zinc ion binding"/>
    <property type="evidence" value="ECO:0007669"/>
    <property type="project" value="UniProtKB-KW"/>
</dbReference>
<organism evidence="6 7">
    <name type="scientific">Cronartium quercuum f. sp. fusiforme G11</name>
    <dbReference type="NCBI Taxonomy" id="708437"/>
    <lineage>
        <taxon>Eukaryota</taxon>
        <taxon>Fungi</taxon>
        <taxon>Dikarya</taxon>
        <taxon>Basidiomycota</taxon>
        <taxon>Pucciniomycotina</taxon>
        <taxon>Pucciniomycetes</taxon>
        <taxon>Pucciniales</taxon>
        <taxon>Coleosporiaceae</taxon>
        <taxon>Cronartium</taxon>
    </lineage>
</organism>
<comment type="caution">
    <text evidence="6">The sequence shown here is derived from an EMBL/GenBank/DDBJ whole genome shotgun (WGS) entry which is preliminary data.</text>
</comment>
<dbReference type="Pfam" id="PF00096">
    <property type="entry name" value="zf-C2H2"/>
    <property type="match status" value="1"/>
</dbReference>
<sequence length="169" mass="19253">MRHKRVGSESQLNPTINEWVKDEEAIDQTNQFDQQLIFENLNSNDHSNNSNRERSYSHSSLSSVQSLSLASRTTPATKAAAAKRRKEGTEARYVCELCGETFTRRYNLRGHQRAHKGEKPFACGFPGCTSSFARAHDQKRHYKLHLGVKDYNCKACGKAFIRLDVSEFI</sequence>
<dbReference type="GO" id="GO:0000981">
    <property type="term" value="F:DNA-binding transcription factor activity, RNA polymerase II-specific"/>
    <property type="evidence" value="ECO:0007669"/>
    <property type="project" value="TreeGrafter"/>
</dbReference>
<dbReference type="PANTHER" id="PTHR23235">
    <property type="entry name" value="KRUEPPEL-LIKE TRANSCRIPTION FACTOR"/>
    <property type="match status" value="1"/>
</dbReference>
<keyword evidence="2 4" id="KW-0863">Zinc-finger</keyword>
<dbReference type="EMBL" id="MU167234">
    <property type="protein sequence ID" value="KAG0148742.1"/>
    <property type="molecule type" value="Genomic_DNA"/>
</dbReference>
<dbReference type="PROSITE" id="PS00028">
    <property type="entry name" value="ZINC_FINGER_C2H2_1"/>
    <property type="match status" value="2"/>
</dbReference>
<dbReference type="GO" id="GO:0000978">
    <property type="term" value="F:RNA polymerase II cis-regulatory region sequence-specific DNA binding"/>
    <property type="evidence" value="ECO:0007669"/>
    <property type="project" value="TreeGrafter"/>
</dbReference>
<dbReference type="InterPro" id="IPR036236">
    <property type="entry name" value="Znf_C2H2_sf"/>
</dbReference>
<evidence type="ECO:0000256" key="3">
    <source>
        <dbReference type="ARBA" id="ARBA00022833"/>
    </source>
</evidence>
<dbReference type="OrthoDB" id="4748970at2759"/>
<dbReference type="SMART" id="SM00355">
    <property type="entry name" value="ZnF_C2H2"/>
    <property type="match status" value="2"/>
</dbReference>
<feature type="domain" description="C2H2-type" evidence="5">
    <location>
        <begin position="121"/>
        <end position="150"/>
    </location>
</feature>
<feature type="domain" description="C2H2-type" evidence="5">
    <location>
        <begin position="93"/>
        <end position="120"/>
    </location>
</feature>
<reference evidence="6" key="1">
    <citation type="submission" date="2013-11" db="EMBL/GenBank/DDBJ databases">
        <title>Genome sequence of the fusiform rust pathogen reveals effectors for host alternation and coevolution with pine.</title>
        <authorList>
            <consortium name="DOE Joint Genome Institute"/>
            <person name="Smith K."/>
            <person name="Pendleton A."/>
            <person name="Kubisiak T."/>
            <person name="Anderson C."/>
            <person name="Salamov A."/>
            <person name="Aerts A."/>
            <person name="Riley R."/>
            <person name="Clum A."/>
            <person name="Lindquist E."/>
            <person name="Ence D."/>
            <person name="Campbell M."/>
            <person name="Kronenberg Z."/>
            <person name="Feau N."/>
            <person name="Dhillon B."/>
            <person name="Hamelin R."/>
            <person name="Burleigh J."/>
            <person name="Smith J."/>
            <person name="Yandell M."/>
            <person name="Nelson C."/>
            <person name="Grigoriev I."/>
            <person name="Davis J."/>
        </authorList>
    </citation>
    <scope>NUCLEOTIDE SEQUENCE</scope>
    <source>
        <strain evidence="6">G11</strain>
    </source>
</reference>
<dbReference type="PROSITE" id="PS50157">
    <property type="entry name" value="ZINC_FINGER_C2H2_2"/>
    <property type="match status" value="2"/>
</dbReference>
<evidence type="ECO:0000313" key="7">
    <source>
        <dbReference type="Proteomes" id="UP000886653"/>
    </source>
</evidence>
<keyword evidence="1" id="KW-0479">Metal-binding</keyword>
<proteinExistence type="predicted"/>
<evidence type="ECO:0000259" key="5">
    <source>
        <dbReference type="PROSITE" id="PS50157"/>
    </source>
</evidence>
<dbReference type="SUPFAM" id="SSF57667">
    <property type="entry name" value="beta-beta-alpha zinc fingers"/>
    <property type="match status" value="1"/>
</dbReference>
<evidence type="ECO:0000256" key="4">
    <source>
        <dbReference type="PROSITE-ProRule" id="PRU00042"/>
    </source>
</evidence>
<evidence type="ECO:0000256" key="2">
    <source>
        <dbReference type="ARBA" id="ARBA00022771"/>
    </source>
</evidence>
<evidence type="ECO:0000313" key="6">
    <source>
        <dbReference type="EMBL" id="KAG0148742.1"/>
    </source>
</evidence>
<dbReference type="FunFam" id="3.30.160.60:FF:000007">
    <property type="entry name" value="Basic krueppel-like factor 3"/>
    <property type="match status" value="1"/>
</dbReference>
<dbReference type="AlphaFoldDB" id="A0A9P6NR11"/>
<keyword evidence="7" id="KW-1185">Reference proteome</keyword>